<dbReference type="PANTHER" id="PTHR43271:SF2">
    <property type="entry name" value="BLL2771 PROTEIN"/>
    <property type="match status" value="1"/>
</dbReference>
<feature type="transmembrane region" description="Helical" evidence="4">
    <location>
        <begin position="412"/>
        <end position="432"/>
    </location>
</feature>
<feature type="transmembrane region" description="Helical" evidence="4">
    <location>
        <begin position="91"/>
        <end position="112"/>
    </location>
</feature>
<feature type="transmembrane region" description="Helical" evidence="4">
    <location>
        <begin position="216"/>
        <end position="243"/>
    </location>
</feature>
<dbReference type="OrthoDB" id="440755at2759"/>
<evidence type="ECO:0000256" key="3">
    <source>
        <dbReference type="ARBA" id="ARBA00022475"/>
    </source>
</evidence>
<dbReference type="GO" id="GO:0005886">
    <property type="term" value="C:plasma membrane"/>
    <property type="evidence" value="ECO:0007669"/>
    <property type="project" value="UniProtKB-SubCell"/>
</dbReference>
<reference evidence="7" key="1">
    <citation type="submission" date="2012-02" db="EMBL/GenBank/DDBJ databases">
        <title>Genome sequencing of Giardia lamblia Genotypes A2 and B isolates (DH and GS) and comparative analysis with the genomes of Genotypes A1 and E (WB and Pig).</title>
        <authorList>
            <person name="Adam R."/>
            <person name="Dahlstrom E."/>
            <person name="Martens C."/>
            <person name="Bruno D."/>
            <person name="Barbian K."/>
            <person name="Porcella S.F."/>
            <person name="Nash T."/>
        </authorList>
    </citation>
    <scope>NUCLEOTIDE SEQUENCE</scope>
    <source>
        <strain evidence="7">GS</strain>
    </source>
</reference>
<dbReference type="VEuPathDB" id="GiardiaDB:GL50803_0014247"/>
<dbReference type="PANTHER" id="PTHR43271">
    <property type="entry name" value="BLL2771 PROTEIN"/>
    <property type="match status" value="1"/>
</dbReference>
<dbReference type="Pfam" id="PF07690">
    <property type="entry name" value="MFS_1"/>
    <property type="match status" value="1"/>
</dbReference>
<feature type="domain" description="Major facilitator superfamily (MFS) profile" evidence="5">
    <location>
        <begin position="94"/>
        <end position="548"/>
    </location>
</feature>
<protein>
    <submittedName>
        <fullName evidence="6">Transporter, MFS superfamily protein</fullName>
    </submittedName>
</protein>
<feature type="transmembrane region" description="Helical" evidence="4">
    <location>
        <begin position="438"/>
        <end position="462"/>
    </location>
</feature>
<dbReference type="VEuPathDB" id="GiardiaDB:DHA2_150370"/>
<comment type="subcellular location">
    <subcellularLocation>
        <location evidence="1">Cell membrane</location>
        <topology evidence="1">Multi-pass membrane protein</topology>
    </subcellularLocation>
</comment>
<dbReference type="VEuPathDB" id="GiardiaDB:GL50581_255"/>
<evidence type="ECO:0000256" key="2">
    <source>
        <dbReference type="ARBA" id="ARBA00022448"/>
    </source>
</evidence>
<feature type="transmembrane region" description="Helical" evidence="4">
    <location>
        <begin position="249"/>
        <end position="268"/>
    </location>
</feature>
<keyword evidence="3" id="KW-1003">Cell membrane</keyword>
<keyword evidence="4" id="KW-0812">Transmembrane</keyword>
<dbReference type="GO" id="GO:0022857">
    <property type="term" value="F:transmembrane transporter activity"/>
    <property type="evidence" value="ECO:0007669"/>
    <property type="project" value="InterPro"/>
</dbReference>
<feature type="transmembrane region" description="Helical" evidence="4">
    <location>
        <begin position="132"/>
        <end position="148"/>
    </location>
</feature>
<dbReference type="InterPro" id="IPR020846">
    <property type="entry name" value="MFS_dom"/>
</dbReference>
<feature type="transmembrane region" description="Helical" evidence="4">
    <location>
        <begin position="380"/>
        <end position="400"/>
    </location>
</feature>
<reference evidence="6 7" key="2">
    <citation type="journal article" date="2013" name="Genome Biol. Evol.">
        <title>Genome sequencing of Giardia lamblia genotypes A2 and B isolates (DH and GS) and comparative analysis with the genomes of genotypes A1 and E (WB and Pig).</title>
        <authorList>
            <person name="Adam R.D."/>
            <person name="Dahlstrom E.W."/>
            <person name="Martens C.A."/>
            <person name="Bruno D.P."/>
            <person name="Barbian K.D."/>
            <person name="Ricklefs S.M."/>
            <person name="Hernandez M.M."/>
            <person name="Narla N.P."/>
            <person name="Patel R.B."/>
            <person name="Porcella S.F."/>
            <person name="Nash T.E."/>
        </authorList>
    </citation>
    <scope>NUCLEOTIDE SEQUENCE [LARGE SCALE GENOMIC DNA]</scope>
    <source>
        <strain evidence="6 7">GS</strain>
    </source>
</reference>
<dbReference type="EMBL" id="AHHH01000025">
    <property type="protein sequence ID" value="ESU44285.1"/>
    <property type="molecule type" value="Genomic_DNA"/>
</dbReference>
<dbReference type="PROSITE" id="PS50850">
    <property type="entry name" value="MFS"/>
    <property type="match status" value="1"/>
</dbReference>
<evidence type="ECO:0000259" key="5">
    <source>
        <dbReference type="PROSITE" id="PS50850"/>
    </source>
</evidence>
<feature type="transmembrane region" description="Helical" evidence="4">
    <location>
        <begin position="186"/>
        <end position="209"/>
    </location>
</feature>
<dbReference type="Gene3D" id="1.20.1250.20">
    <property type="entry name" value="MFS general substrate transporter like domains"/>
    <property type="match status" value="1"/>
</dbReference>
<organism evidence="6 7">
    <name type="scientific">Giardia intestinalis</name>
    <name type="common">Giardia lamblia</name>
    <dbReference type="NCBI Taxonomy" id="5741"/>
    <lineage>
        <taxon>Eukaryota</taxon>
        <taxon>Metamonada</taxon>
        <taxon>Diplomonadida</taxon>
        <taxon>Hexamitidae</taxon>
        <taxon>Giardiinae</taxon>
        <taxon>Giardia</taxon>
    </lineage>
</organism>
<dbReference type="AlphaFoldDB" id="V6U4V7"/>
<evidence type="ECO:0000313" key="6">
    <source>
        <dbReference type="EMBL" id="ESU44285.1"/>
    </source>
</evidence>
<evidence type="ECO:0000256" key="4">
    <source>
        <dbReference type="SAM" id="Phobius"/>
    </source>
</evidence>
<dbReference type="VEuPathDB" id="GiardiaDB:QR46_4283"/>
<keyword evidence="2" id="KW-0813">Transport</keyword>
<dbReference type="SUPFAM" id="SSF103473">
    <property type="entry name" value="MFS general substrate transporter"/>
    <property type="match status" value="1"/>
</dbReference>
<dbReference type="InterPro" id="IPR011701">
    <property type="entry name" value="MFS"/>
</dbReference>
<proteinExistence type="predicted"/>
<evidence type="ECO:0000313" key="7">
    <source>
        <dbReference type="Proteomes" id="UP000018040"/>
    </source>
</evidence>
<name>V6U4V7_GIAIN</name>
<evidence type="ECO:0000256" key="1">
    <source>
        <dbReference type="ARBA" id="ARBA00004651"/>
    </source>
</evidence>
<sequence length="606" mass="66039">MVHFSKKSTLTSMNPTFSPRVEFLGSGDEYVVTNQSATNDLISGHSNRHHEVIMQAESLSAQAIAQAEVPWSGLTPKPAIVKAAAPHRSPIYLTALVVAPCYLLYSMISTSFSTNLPIISSALSVDVSQAQWIIHTELIVCCGFSAIVPKLSERLGLNKIFISGAFLFALVTFLMGFLSINYVSVLILRIISSIGLAMMLALANTMAYFMSPKGDLSIILTIANICTPIGQIISSFLSGWIAYASKWQYMYILIGSLSAIHATYSVVLCPNFSATRGVKFDTIGVFLMTASITLLIFSLSASTVSVPWWGVTICFILAVALFVIFIFWNKKWCKNPLFPPAAFNKSVLLNMSALCMTSALGFGERFFLPYMVVTLYGYSRLANGGFLVIGGAMSIIFSPLFSLSAKRVVSRLMLMILSLIFLVLMLIEAFFLQLSIAIPIVFSNLCVICFIGCLITIQITAVTNTPAVYIPILGSLNTIMLNFGHSLGVTAAVTAQNIFARITDVPDTNLPGWNTDPDAKTAYGLSLTFGILSCISFSIALFLLAIFMGVLKSDRGKLGFSERRLSKTKHFSENINNSGEMIEVQEYNTSFTAQSAIASLFQPKFI</sequence>
<keyword evidence="4" id="KW-0472">Membrane</keyword>
<feature type="transmembrane region" description="Helical" evidence="4">
    <location>
        <begin position="160"/>
        <end position="180"/>
    </location>
</feature>
<keyword evidence="4" id="KW-1133">Transmembrane helix</keyword>
<feature type="transmembrane region" description="Helical" evidence="4">
    <location>
        <begin position="306"/>
        <end position="328"/>
    </location>
</feature>
<dbReference type="InterPro" id="IPR036259">
    <property type="entry name" value="MFS_trans_sf"/>
</dbReference>
<accession>V6U4V7</accession>
<dbReference type="Proteomes" id="UP000018040">
    <property type="component" value="Unassembled WGS sequence"/>
</dbReference>
<gene>
    <name evidence="6" type="ORF">GSB_150503</name>
</gene>
<feature type="transmembrane region" description="Helical" evidence="4">
    <location>
        <begin position="522"/>
        <end position="551"/>
    </location>
</feature>
<comment type="caution">
    <text evidence="6">The sequence shown here is derived from an EMBL/GenBank/DDBJ whole genome shotgun (WGS) entry which is preliminary data.</text>
</comment>
<feature type="transmembrane region" description="Helical" evidence="4">
    <location>
        <begin position="280"/>
        <end position="300"/>
    </location>
</feature>